<dbReference type="Gene3D" id="3.30.300.130">
    <property type="entry name" value="Fe-S cluster assembly (FSCA)"/>
    <property type="match status" value="1"/>
</dbReference>
<evidence type="ECO:0000313" key="3">
    <source>
        <dbReference type="EMBL" id="KJF17002.1"/>
    </source>
</evidence>
<dbReference type="GO" id="GO:0007165">
    <property type="term" value="P:signal transduction"/>
    <property type="evidence" value="ECO:0007669"/>
    <property type="project" value="InterPro"/>
</dbReference>
<dbReference type="GO" id="GO:0005506">
    <property type="term" value="F:iron ion binding"/>
    <property type="evidence" value="ECO:0007669"/>
    <property type="project" value="InterPro"/>
</dbReference>
<dbReference type="InterPro" id="IPR034904">
    <property type="entry name" value="FSCA_dom_sf"/>
</dbReference>
<dbReference type="PANTHER" id="PTHR11178:SF51">
    <property type="entry name" value="FE_S BIOGENESIS PROTEIN NFUA"/>
    <property type="match status" value="1"/>
</dbReference>
<comment type="caution">
    <text evidence="3">The sequence shown here is derived from an EMBL/GenBank/DDBJ whole genome shotgun (WGS) entry which is preliminary data.</text>
</comment>
<gene>
    <name evidence="3" type="primary">nfuA1</name>
    <name evidence="3" type="ORF">AXFE_21370</name>
</gene>
<proteinExistence type="predicted"/>
<dbReference type="EMBL" id="JXYS01000068">
    <property type="protein sequence ID" value="KJF17002.1"/>
    <property type="molecule type" value="Genomic_DNA"/>
</dbReference>
<dbReference type="GO" id="GO:0016226">
    <property type="term" value="P:iron-sulfur cluster assembly"/>
    <property type="evidence" value="ECO:0007669"/>
    <property type="project" value="InterPro"/>
</dbReference>
<organism evidence="3 4">
    <name type="scientific">Acidithrix ferrooxidans</name>
    <dbReference type="NCBI Taxonomy" id="1280514"/>
    <lineage>
        <taxon>Bacteria</taxon>
        <taxon>Bacillati</taxon>
        <taxon>Actinomycetota</taxon>
        <taxon>Acidimicrobiia</taxon>
        <taxon>Acidimicrobiales</taxon>
        <taxon>Acidimicrobiaceae</taxon>
        <taxon>Acidithrix</taxon>
    </lineage>
</organism>
<dbReference type="Proteomes" id="UP000032360">
    <property type="component" value="Unassembled WGS sequence"/>
</dbReference>
<dbReference type="GO" id="GO:0051536">
    <property type="term" value="F:iron-sulfur cluster binding"/>
    <property type="evidence" value="ECO:0007669"/>
    <property type="project" value="InterPro"/>
</dbReference>
<evidence type="ECO:0000313" key="4">
    <source>
        <dbReference type="Proteomes" id="UP000032360"/>
    </source>
</evidence>
<comment type="function">
    <text evidence="1">May be involved in the formation or repair of [Fe-S] clusters present in iron-sulfur proteins.</text>
</comment>
<dbReference type="SUPFAM" id="SSF117916">
    <property type="entry name" value="Fe-S cluster assembly (FSCA) domain-like"/>
    <property type="match status" value="1"/>
</dbReference>
<accession>A0A0D8HGV9</accession>
<keyword evidence="4" id="KW-1185">Reference proteome</keyword>
<dbReference type="PANTHER" id="PTHR11178">
    <property type="entry name" value="IRON-SULFUR CLUSTER SCAFFOLD PROTEIN NFU-RELATED"/>
    <property type="match status" value="1"/>
</dbReference>
<dbReference type="InterPro" id="IPR000488">
    <property type="entry name" value="Death_dom"/>
</dbReference>
<evidence type="ECO:0000259" key="2">
    <source>
        <dbReference type="PROSITE" id="PS50017"/>
    </source>
</evidence>
<dbReference type="Pfam" id="PF01106">
    <property type="entry name" value="NifU"/>
    <property type="match status" value="1"/>
</dbReference>
<sequence>MDEMVLDLTPEAQELVASVAAEEADPSLLALWVEIAGTNGSTYNYDVYFQAISDADRNDAIEEIAPGITVVIPSKSIASLRGSRMEVGEDGGLVIVNPNSPNSPTSTAPAPEGFADATLDSDDARAIIAILQDEINPAIASHGGRADLVGVNGEIAYLRLSGGCQGCGMASVTLSQGIEVAIKDALPSIKQIVDVTDHLSGLNPFYQPSKK</sequence>
<feature type="domain" description="Death" evidence="2">
    <location>
        <begin position="1"/>
        <end position="68"/>
    </location>
</feature>
<dbReference type="STRING" id="1280514.AXFE_21370"/>
<dbReference type="PROSITE" id="PS50017">
    <property type="entry name" value="DEATH_DOMAIN"/>
    <property type="match status" value="1"/>
</dbReference>
<dbReference type="AlphaFoldDB" id="A0A0D8HGV9"/>
<reference evidence="3 4" key="1">
    <citation type="submission" date="2015-01" db="EMBL/GenBank/DDBJ databases">
        <title>Draft genome of the acidophilic iron oxidizer Acidithrix ferrooxidans strain Py-F3.</title>
        <authorList>
            <person name="Poehlein A."/>
            <person name="Eisen S."/>
            <person name="Schloemann M."/>
            <person name="Johnson B.D."/>
            <person name="Daniel R."/>
            <person name="Muehling M."/>
        </authorList>
    </citation>
    <scope>NUCLEOTIDE SEQUENCE [LARGE SCALE GENOMIC DNA]</scope>
    <source>
        <strain evidence="3 4">Py-F3</strain>
    </source>
</reference>
<evidence type="ECO:0000256" key="1">
    <source>
        <dbReference type="ARBA" id="ARBA00049958"/>
    </source>
</evidence>
<dbReference type="InterPro" id="IPR035903">
    <property type="entry name" value="HesB-like_dom_sf"/>
</dbReference>
<dbReference type="InterPro" id="IPR001075">
    <property type="entry name" value="NIF_FeS_clus_asmbl_NifU_C"/>
</dbReference>
<name>A0A0D8HGV9_9ACTN</name>
<protein>
    <submittedName>
        <fullName evidence="3">Fe/S biogenesis protein NfuA</fullName>
    </submittedName>
</protein>
<dbReference type="OrthoDB" id="9798220at2"/>
<dbReference type="Gene3D" id="2.60.300.12">
    <property type="entry name" value="HesB-like domain"/>
    <property type="match status" value="1"/>
</dbReference>
<dbReference type="SUPFAM" id="SSF89360">
    <property type="entry name" value="HesB-like domain"/>
    <property type="match status" value="1"/>
</dbReference>